<evidence type="ECO:0000256" key="1">
    <source>
        <dbReference type="SAM" id="SignalP"/>
    </source>
</evidence>
<reference evidence="3" key="1">
    <citation type="journal article" date="2019" name="Int. J. Syst. Evol. Microbiol.">
        <title>The Global Catalogue of Microorganisms (GCM) 10K type strain sequencing project: providing services to taxonomists for standard genome sequencing and annotation.</title>
        <authorList>
            <consortium name="The Broad Institute Genomics Platform"/>
            <consortium name="The Broad Institute Genome Sequencing Center for Infectious Disease"/>
            <person name="Wu L."/>
            <person name="Ma J."/>
        </authorList>
    </citation>
    <scope>NUCLEOTIDE SEQUENCE [LARGE SCALE GENOMIC DNA]</scope>
    <source>
        <strain evidence="3">JCM 14735</strain>
    </source>
</reference>
<accession>A0ABP4WXT1</accession>
<keyword evidence="1" id="KW-0732">Signal</keyword>
<evidence type="ECO:0000313" key="3">
    <source>
        <dbReference type="Proteomes" id="UP001501204"/>
    </source>
</evidence>
<name>A0ABP4WXT1_9MICC</name>
<comment type="caution">
    <text evidence="2">The sequence shown here is derived from an EMBL/GenBank/DDBJ whole genome shotgun (WGS) entry which is preliminary data.</text>
</comment>
<keyword evidence="3" id="KW-1185">Reference proteome</keyword>
<dbReference type="Pfam" id="PF12389">
    <property type="entry name" value="Peptidase_M73"/>
    <property type="match status" value="1"/>
</dbReference>
<proteinExistence type="predicted"/>
<evidence type="ECO:0000313" key="2">
    <source>
        <dbReference type="EMBL" id="GAA1762981.1"/>
    </source>
</evidence>
<gene>
    <name evidence="2" type="ORF">GCM10009767_22240</name>
</gene>
<dbReference type="Proteomes" id="UP001501204">
    <property type="component" value="Unassembled WGS sequence"/>
</dbReference>
<protein>
    <recommendedName>
        <fullName evidence="4">Camelysin metallo-endopeptidase</fullName>
    </recommendedName>
</protein>
<sequence>MTATAVATVSRPRRYRVLVPLAGLAAAAALAVGSGADFTSNSVNSANAFTTGTLTQTNSKANSAVFNLDNMKPGDTLNGSVTITNSGSLGAGFTLTETATNGFTTKSNLKLSITESGASAPVWTGTFGELTAAGPLALGDWAPGQAKTFVFSVTLAQGADNTEQGKAATASYRWDAVQVAGTTTTNQ</sequence>
<dbReference type="EMBL" id="BAAAOA010000027">
    <property type="protein sequence ID" value="GAA1762981.1"/>
    <property type="molecule type" value="Genomic_DNA"/>
</dbReference>
<feature type="chain" id="PRO_5047515510" description="Camelysin metallo-endopeptidase" evidence="1">
    <location>
        <begin position="32"/>
        <end position="187"/>
    </location>
</feature>
<dbReference type="InterPro" id="IPR022121">
    <property type="entry name" value="Peptidase_M73_camelysin"/>
</dbReference>
<dbReference type="RefSeq" id="WP_344122505.1">
    <property type="nucleotide sequence ID" value="NZ_BAAAOA010000027.1"/>
</dbReference>
<organism evidence="2 3">
    <name type="scientific">Kocuria aegyptia</name>
    <dbReference type="NCBI Taxonomy" id="330943"/>
    <lineage>
        <taxon>Bacteria</taxon>
        <taxon>Bacillati</taxon>
        <taxon>Actinomycetota</taxon>
        <taxon>Actinomycetes</taxon>
        <taxon>Micrococcales</taxon>
        <taxon>Micrococcaceae</taxon>
        <taxon>Kocuria</taxon>
    </lineage>
</organism>
<evidence type="ECO:0008006" key="4">
    <source>
        <dbReference type="Google" id="ProtNLM"/>
    </source>
</evidence>
<feature type="signal peptide" evidence="1">
    <location>
        <begin position="1"/>
        <end position="31"/>
    </location>
</feature>